<evidence type="ECO:0000313" key="12">
    <source>
        <dbReference type="EnsemblMetazoa" id="HelroP175057"/>
    </source>
</evidence>
<gene>
    <name evidence="12" type="primary">20205226</name>
    <name evidence="11" type="ORF">HELRODRAFT_175057</name>
</gene>
<accession>T1F8S7</accession>
<comment type="subcellular location">
    <subcellularLocation>
        <location evidence="1">Cytoplasm</location>
    </subcellularLocation>
</comment>
<keyword evidence="3 7" id="KW-0479">Metal-binding</keyword>
<dbReference type="PANTHER" id="PTHR10131">
    <property type="entry name" value="TNF RECEPTOR ASSOCIATED FACTOR"/>
    <property type="match status" value="1"/>
</dbReference>
<dbReference type="PANTHER" id="PTHR10131:SF94">
    <property type="entry name" value="TNF RECEPTOR-ASSOCIATED FACTOR 4"/>
    <property type="match status" value="1"/>
</dbReference>
<feature type="domain" description="MATH" evidence="9">
    <location>
        <begin position="284"/>
        <end position="436"/>
    </location>
</feature>
<dbReference type="SUPFAM" id="SSF57850">
    <property type="entry name" value="RING/U-box"/>
    <property type="match status" value="1"/>
</dbReference>
<feature type="zinc finger region" description="TRAF-type" evidence="7">
    <location>
        <begin position="117"/>
        <end position="169"/>
    </location>
</feature>
<dbReference type="Pfam" id="PF21355">
    <property type="entry name" value="TRAF-mep_MATH"/>
    <property type="match status" value="1"/>
</dbReference>
<dbReference type="InterPro" id="IPR002083">
    <property type="entry name" value="MATH/TRAF_dom"/>
</dbReference>
<feature type="domain" description="RING-type" evidence="8">
    <location>
        <begin position="33"/>
        <end position="73"/>
    </location>
</feature>
<evidence type="ECO:0000256" key="3">
    <source>
        <dbReference type="ARBA" id="ARBA00022723"/>
    </source>
</evidence>
<dbReference type="GO" id="GO:0008270">
    <property type="term" value="F:zinc ion binding"/>
    <property type="evidence" value="ECO:0007669"/>
    <property type="project" value="UniProtKB-KW"/>
</dbReference>
<reference evidence="11 13" key="2">
    <citation type="journal article" date="2013" name="Nature">
        <title>Insights into bilaterian evolution from three spiralian genomes.</title>
        <authorList>
            <person name="Simakov O."/>
            <person name="Marletaz F."/>
            <person name="Cho S.J."/>
            <person name="Edsinger-Gonzales E."/>
            <person name="Havlak P."/>
            <person name="Hellsten U."/>
            <person name="Kuo D.H."/>
            <person name="Larsson T."/>
            <person name="Lv J."/>
            <person name="Arendt D."/>
            <person name="Savage R."/>
            <person name="Osoegawa K."/>
            <person name="de Jong P."/>
            <person name="Grimwood J."/>
            <person name="Chapman J.A."/>
            <person name="Shapiro H."/>
            <person name="Aerts A."/>
            <person name="Otillar R.P."/>
            <person name="Terry A.Y."/>
            <person name="Boore J.L."/>
            <person name="Grigoriev I.V."/>
            <person name="Lindberg D.R."/>
            <person name="Seaver E.C."/>
            <person name="Weisblat D.A."/>
            <person name="Putnam N.H."/>
            <person name="Rokhsar D.S."/>
        </authorList>
    </citation>
    <scope>NUCLEOTIDE SEQUENCE</scope>
</reference>
<feature type="domain" description="TRAF-type" evidence="10">
    <location>
        <begin position="117"/>
        <end position="169"/>
    </location>
</feature>
<dbReference type="CTD" id="20205226"/>
<dbReference type="InterPro" id="IPR001293">
    <property type="entry name" value="Znf_TRAF"/>
</dbReference>
<dbReference type="InParanoid" id="T1F8S7"/>
<evidence type="ECO:0008006" key="14">
    <source>
        <dbReference type="Google" id="ProtNLM"/>
    </source>
</evidence>
<dbReference type="GO" id="GO:0043122">
    <property type="term" value="P:regulation of canonical NF-kappaB signal transduction"/>
    <property type="evidence" value="ECO:0000318"/>
    <property type="project" value="GO_Central"/>
</dbReference>
<organism evidence="12 13">
    <name type="scientific">Helobdella robusta</name>
    <name type="common">Californian leech</name>
    <dbReference type="NCBI Taxonomy" id="6412"/>
    <lineage>
        <taxon>Eukaryota</taxon>
        <taxon>Metazoa</taxon>
        <taxon>Spiralia</taxon>
        <taxon>Lophotrochozoa</taxon>
        <taxon>Annelida</taxon>
        <taxon>Clitellata</taxon>
        <taxon>Hirudinea</taxon>
        <taxon>Rhynchobdellida</taxon>
        <taxon>Glossiphoniidae</taxon>
        <taxon>Helobdella</taxon>
    </lineage>
</organism>
<evidence type="ECO:0000256" key="4">
    <source>
        <dbReference type="ARBA" id="ARBA00022737"/>
    </source>
</evidence>
<keyword evidence="4" id="KW-0677">Repeat</keyword>
<dbReference type="EMBL" id="AMQM01005131">
    <property type="status" value="NOT_ANNOTATED_CDS"/>
    <property type="molecule type" value="Genomic_DNA"/>
</dbReference>
<dbReference type="InterPro" id="IPR013083">
    <property type="entry name" value="Znf_RING/FYVE/PHD"/>
</dbReference>
<keyword evidence="13" id="KW-1185">Reference proteome</keyword>
<dbReference type="OMA" id="VHARICP"/>
<dbReference type="SUPFAM" id="SSF49599">
    <property type="entry name" value="TRAF domain-like"/>
    <property type="match status" value="2"/>
</dbReference>
<evidence type="ECO:0000256" key="2">
    <source>
        <dbReference type="ARBA" id="ARBA00022490"/>
    </source>
</evidence>
<evidence type="ECO:0000256" key="7">
    <source>
        <dbReference type="PROSITE-ProRule" id="PRU00207"/>
    </source>
</evidence>
<dbReference type="PIRSF" id="PIRSF015614">
    <property type="entry name" value="TRAF"/>
    <property type="match status" value="1"/>
</dbReference>
<dbReference type="FunFam" id="2.60.210.10:FF:000017">
    <property type="entry name" value="TNF receptor-associated factor"/>
    <property type="match status" value="1"/>
</dbReference>
<keyword evidence="2" id="KW-0963">Cytoplasm</keyword>
<dbReference type="PROSITE" id="PS50144">
    <property type="entry name" value="MATH"/>
    <property type="match status" value="1"/>
</dbReference>
<dbReference type="AlphaFoldDB" id="T1F8S7"/>
<dbReference type="InterPro" id="IPR008974">
    <property type="entry name" value="TRAF-like"/>
</dbReference>
<reference evidence="12" key="3">
    <citation type="submission" date="2015-06" db="UniProtKB">
        <authorList>
            <consortium name="EnsemblMetazoa"/>
        </authorList>
    </citation>
    <scope>IDENTIFICATION</scope>
</reference>
<evidence type="ECO:0000256" key="1">
    <source>
        <dbReference type="ARBA" id="ARBA00004496"/>
    </source>
</evidence>
<dbReference type="InterPro" id="IPR001841">
    <property type="entry name" value="Znf_RING"/>
</dbReference>
<dbReference type="GO" id="GO:0007166">
    <property type="term" value="P:cell surface receptor signaling pathway"/>
    <property type="evidence" value="ECO:0000318"/>
    <property type="project" value="GO_Central"/>
</dbReference>
<evidence type="ECO:0000259" key="10">
    <source>
        <dbReference type="PROSITE" id="PS50145"/>
    </source>
</evidence>
<proteinExistence type="predicted"/>
<dbReference type="Gene3D" id="3.30.40.10">
    <property type="entry name" value="Zinc/RING finger domain, C3HC4 (zinc finger)"/>
    <property type="match status" value="3"/>
</dbReference>
<reference evidence="13" key="1">
    <citation type="submission" date="2012-12" db="EMBL/GenBank/DDBJ databases">
        <authorList>
            <person name="Hellsten U."/>
            <person name="Grimwood J."/>
            <person name="Chapman J.A."/>
            <person name="Shapiro H."/>
            <person name="Aerts A."/>
            <person name="Otillar R.P."/>
            <person name="Terry A.Y."/>
            <person name="Boore J.L."/>
            <person name="Simakov O."/>
            <person name="Marletaz F."/>
            <person name="Cho S.-J."/>
            <person name="Edsinger-Gonzales E."/>
            <person name="Havlak P."/>
            <person name="Kuo D.-H."/>
            <person name="Larsson T."/>
            <person name="Lv J."/>
            <person name="Arendt D."/>
            <person name="Savage R."/>
            <person name="Osoegawa K."/>
            <person name="de Jong P."/>
            <person name="Lindberg D.R."/>
            <person name="Seaver E.C."/>
            <person name="Weisblat D.A."/>
            <person name="Putnam N.H."/>
            <person name="Grigoriev I.V."/>
            <person name="Rokhsar D.S."/>
        </authorList>
    </citation>
    <scope>NUCLEOTIDE SEQUENCE</scope>
</reference>
<dbReference type="Pfam" id="PF02176">
    <property type="entry name" value="zf-TRAF"/>
    <property type="match status" value="1"/>
</dbReference>
<evidence type="ECO:0000256" key="6">
    <source>
        <dbReference type="ARBA" id="ARBA00022833"/>
    </source>
</evidence>
<sequence>MALNEYEKSLTVFLNKKKRIYPLKKHLLETYSCVVCYGLLRFPQLLGACGHRACEECLNILLKNNNPCCPVDQNELDSKKVIPDIILEKEVHSINVQCFNAAQGCPWNGVQNSLMIHSEKCLYKAIPCEFECGMNGILAVNMKDHYLKECKNAPVECDMCHMKVKRPKLNEHKMEKCAETILYNCPENCGFISKEGFRRKELSGHFEIDCSVHVSSCVFGGAGCNFKGNKKAKEKHEMECVNTHMDLVVKAATAYVDDKAEELYMLKQIAYLKKKSRILSYLYERQYFWRIGNFKQSFKDAQKVSHEEIKSPVISTSRIGYRLQFITSLYGEGRYQGQYMSVHARICPGEYDDLLSWPFSQIITLTLLDQCMDIDNRNHLPYTLNPKNVKDKKSLSKPSPNSKNPLFGTETFVKLEDSLNHEHYCLNDSIYILIEAHD</sequence>
<dbReference type="EMBL" id="KB096830">
    <property type="protein sequence ID" value="ESO01032.1"/>
    <property type="molecule type" value="Genomic_DNA"/>
</dbReference>
<evidence type="ECO:0000313" key="13">
    <source>
        <dbReference type="Proteomes" id="UP000015101"/>
    </source>
</evidence>
<dbReference type="KEGG" id="hro:HELRODRAFT_175057"/>
<dbReference type="InterPro" id="IPR049342">
    <property type="entry name" value="TRAF1-6_MATH_dom"/>
</dbReference>
<evidence type="ECO:0000313" key="11">
    <source>
        <dbReference type="EMBL" id="ESO01032.1"/>
    </source>
</evidence>
<dbReference type="HOGENOM" id="CLU_021061_4_1_1"/>
<dbReference type="InterPro" id="IPR012227">
    <property type="entry name" value="TNF_rcpt-assoc_TRAF_met"/>
</dbReference>
<dbReference type="OrthoDB" id="5574452at2759"/>
<dbReference type="GeneID" id="20205226"/>
<dbReference type="eggNOG" id="KOG0297">
    <property type="taxonomic scope" value="Eukaryota"/>
</dbReference>
<dbReference type="Proteomes" id="UP000015101">
    <property type="component" value="Unassembled WGS sequence"/>
</dbReference>
<dbReference type="EnsemblMetazoa" id="HelroT175057">
    <property type="protein sequence ID" value="HelroP175057"/>
    <property type="gene ID" value="HelroG175057"/>
</dbReference>
<evidence type="ECO:0000259" key="8">
    <source>
        <dbReference type="PROSITE" id="PS50089"/>
    </source>
</evidence>
<name>T1F8S7_HELRO</name>
<protein>
    <recommendedName>
        <fullName evidence="14">RING-type E3 ubiquitin transferase</fullName>
    </recommendedName>
</protein>
<dbReference type="STRING" id="6412.T1F8S7"/>
<dbReference type="GO" id="GO:0005737">
    <property type="term" value="C:cytoplasm"/>
    <property type="evidence" value="ECO:0000318"/>
    <property type="project" value="GO_Central"/>
</dbReference>
<dbReference type="Gene3D" id="2.60.210.10">
    <property type="entry name" value="Apoptosis, Tumor Necrosis Factor Receptor Associated Protein 2, Chain A"/>
    <property type="match status" value="1"/>
</dbReference>
<dbReference type="GO" id="GO:0042981">
    <property type="term" value="P:regulation of apoptotic process"/>
    <property type="evidence" value="ECO:0007669"/>
    <property type="project" value="InterPro"/>
</dbReference>
<keyword evidence="5 7" id="KW-0863">Zinc-finger</keyword>
<dbReference type="PROSITE" id="PS50145">
    <property type="entry name" value="ZF_TRAF"/>
    <property type="match status" value="2"/>
</dbReference>
<dbReference type="PROSITE" id="PS50089">
    <property type="entry name" value="ZF_RING_2"/>
    <property type="match status" value="1"/>
</dbReference>
<dbReference type="RefSeq" id="XP_009020744.1">
    <property type="nucleotide sequence ID" value="XM_009022496.1"/>
</dbReference>
<feature type="zinc finger region" description="TRAF-type" evidence="7">
    <location>
        <begin position="185"/>
        <end position="224"/>
    </location>
</feature>
<feature type="domain" description="TRAF-type" evidence="10">
    <location>
        <begin position="185"/>
        <end position="224"/>
    </location>
</feature>
<dbReference type="FunCoup" id="T1F8S7">
    <property type="interactions" value="86"/>
</dbReference>
<keyword evidence="6 7" id="KW-0862">Zinc</keyword>
<evidence type="ECO:0000256" key="5">
    <source>
        <dbReference type="ARBA" id="ARBA00022771"/>
    </source>
</evidence>
<evidence type="ECO:0000259" key="9">
    <source>
        <dbReference type="PROSITE" id="PS50144"/>
    </source>
</evidence>
<dbReference type="GO" id="GO:0035591">
    <property type="term" value="F:signaling adaptor activity"/>
    <property type="evidence" value="ECO:0000318"/>
    <property type="project" value="GO_Central"/>
</dbReference>